<evidence type="ECO:0000313" key="3">
    <source>
        <dbReference type="Proteomes" id="UP000663861"/>
    </source>
</evidence>
<evidence type="ECO:0000256" key="1">
    <source>
        <dbReference type="SAM" id="SignalP"/>
    </source>
</evidence>
<dbReference type="AlphaFoldDB" id="A0A8H3H0V3"/>
<dbReference type="EMBL" id="CAJMWY010001789">
    <property type="protein sequence ID" value="CAE6475451.1"/>
    <property type="molecule type" value="Genomic_DNA"/>
</dbReference>
<feature type="chain" id="PRO_5034954138" evidence="1">
    <location>
        <begin position="23"/>
        <end position="173"/>
    </location>
</feature>
<dbReference type="Proteomes" id="UP000663861">
    <property type="component" value="Unassembled WGS sequence"/>
</dbReference>
<proteinExistence type="predicted"/>
<reference evidence="2" key="1">
    <citation type="submission" date="2021-01" db="EMBL/GenBank/DDBJ databases">
        <authorList>
            <person name="Kaushik A."/>
        </authorList>
    </citation>
    <scope>NUCLEOTIDE SEQUENCE</scope>
    <source>
        <strain evidence="2">AG4-RS23</strain>
    </source>
</reference>
<name>A0A8H3H0V3_9AGAM</name>
<evidence type="ECO:0000313" key="2">
    <source>
        <dbReference type="EMBL" id="CAE6475451.1"/>
    </source>
</evidence>
<accession>A0A8H3H0V3</accession>
<comment type="caution">
    <text evidence="2">The sequence shown here is derived from an EMBL/GenBank/DDBJ whole genome shotgun (WGS) entry which is preliminary data.</text>
</comment>
<sequence length="173" mass="18084">MWALIPAWLIFVGLLNCWQVSAATLGSTTRIPVPGFPDIVVTTFPLPGKSEARPASGKVAQSISIIDRPCTNMCSGVAGSGPNQYECSTIAKSLAAAGDTKITLSPFLGTEWTFRSCKIFVTNQSPVDTIITNQGSIAAVSEKLAADCNAYNNAAGGLCLYQNVSAAVSVQHT</sequence>
<keyword evidence="1" id="KW-0732">Signal</keyword>
<feature type="signal peptide" evidence="1">
    <location>
        <begin position="1"/>
        <end position="22"/>
    </location>
</feature>
<gene>
    <name evidence="2" type="ORF">RDB_LOCUS89576</name>
</gene>
<protein>
    <submittedName>
        <fullName evidence="2">Uncharacterized protein</fullName>
    </submittedName>
</protein>
<organism evidence="2 3">
    <name type="scientific">Rhizoctonia solani</name>
    <dbReference type="NCBI Taxonomy" id="456999"/>
    <lineage>
        <taxon>Eukaryota</taxon>
        <taxon>Fungi</taxon>
        <taxon>Dikarya</taxon>
        <taxon>Basidiomycota</taxon>
        <taxon>Agaricomycotina</taxon>
        <taxon>Agaricomycetes</taxon>
        <taxon>Cantharellales</taxon>
        <taxon>Ceratobasidiaceae</taxon>
        <taxon>Rhizoctonia</taxon>
    </lineage>
</organism>